<evidence type="ECO:0000256" key="1">
    <source>
        <dbReference type="SAM" id="MobiDB-lite"/>
    </source>
</evidence>
<dbReference type="InParanoid" id="G2YRU8"/>
<sequence length="90" mass="10266">MIFVEALVLAFRLHLHPNPSLQLSPNHLFADARPRSFPQEQILHPLHTLARVNPPPKDRFYGACDTLKEKRRTRKGKRKGPGNLKVLNPG</sequence>
<name>G2YRU8_BOTF4</name>
<feature type="compositionally biased region" description="Basic residues" evidence="1">
    <location>
        <begin position="69"/>
        <end position="80"/>
    </location>
</feature>
<proteinExistence type="predicted"/>
<dbReference type="HOGENOM" id="CLU_2440601_0_0_1"/>
<dbReference type="Proteomes" id="UP000008177">
    <property type="component" value="Unplaced contigs"/>
</dbReference>
<evidence type="ECO:0000313" key="3">
    <source>
        <dbReference type="Proteomes" id="UP000008177"/>
    </source>
</evidence>
<accession>G2YRU8</accession>
<evidence type="ECO:0000313" key="2">
    <source>
        <dbReference type="EMBL" id="CCD54346.1"/>
    </source>
</evidence>
<gene>
    <name evidence="2" type="ORF">BofuT4_uP123940.1</name>
</gene>
<reference evidence="3" key="1">
    <citation type="journal article" date="2011" name="PLoS Genet.">
        <title>Genomic analysis of the necrotrophic fungal pathogens Sclerotinia sclerotiorum and Botrytis cinerea.</title>
        <authorList>
            <person name="Amselem J."/>
            <person name="Cuomo C.A."/>
            <person name="van Kan J.A."/>
            <person name="Viaud M."/>
            <person name="Benito E.P."/>
            <person name="Couloux A."/>
            <person name="Coutinho P.M."/>
            <person name="de Vries R.P."/>
            <person name="Dyer P.S."/>
            <person name="Fillinger S."/>
            <person name="Fournier E."/>
            <person name="Gout L."/>
            <person name="Hahn M."/>
            <person name="Kohn L."/>
            <person name="Lapalu N."/>
            <person name="Plummer K.M."/>
            <person name="Pradier J.M."/>
            <person name="Quevillon E."/>
            <person name="Sharon A."/>
            <person name="Simon A."/>
            <person name="ten Have A."/>
            <person name="Tudzynski B."/>
            <person name="Tudzynski P."/>
            <person name="Wincker P."/>
            <person name="Andrew M."/>
            <person name="Anthouard V."/>
            <person name="Beever R.E."/>
            <person name="Beffa R."/>
            <person name="Benoit I."/>
            <person name="Bouzid O."/>
            <person name="Brault B."/>
            <person name="Chen Z."/>
            <person name="Choquer M."/>
            <person name="Collemare J."/>
            <person name="Cotton P."/>
            <person name="Danchin E.G."/>
            <person name="Da Silva C."/>
            <person name="Gautier A."/>
            <person name="Giraud C."/>
            <person name="Giraud T."/>
            <person name="Gonzalez C."/>
            <person name="Grossetete S."/>
            <person name="Guldener U."/>
            <person name="Henrissat B."/>
            <person name="Howlett B.J."/>
            <person name="Kodira C."/>
            <person name="Kretschmer M."/>
            <person name="Lappartient A."/>
            <person name="Leroch M."/>
            <person name="Levis C."/>
            <person name="Mauceli E."/>
            <person name="Neuveglise C."/>
            <person name="Oeser B."/>
            <person name="Pearson M."/>
            <person name="Poulain J."/>
            <person name="Poussereau N."/>
            <person name="Quesneville H."/>
            <person name="Rascle C."/>
            <person name="Schumacher J."/>
            <person name="Segurens B."/>
            <person name="Sexton A."/>
            <person name="Silva E."/>
            <person name="Sirven C."/>
            <person name="Soanes D.M."/>
            <person name="Talbot N.J."/>
            <person name="Templeton M."/>
            <person name="Yandava C."/>
            <person name="Yarden O."/>
            <person name="Zeng Q."/>
            <person name="Rollins J.A."/>
            <person name="Lebrun M.H."/>
            <person name="Dickman M."/>
        </authorList>
    </citation>
    <scope>NUCLEOTIDE SEQUENCE [LARGE SCALE GENOMIC DNA]</scope>
    <source>
        <strain evidence="3">T4</strain>
    </source>
</reference>
<dbReference type="AlphaFoldDB" id="G2YRU8"/>
<organism evidence="2 3">
    <name type="scientific">Botryotinia fuckeliana (strain T4)</name>
    <name type="common">Noble rot fungus</name>
    <name type="synonym">Botrytis cinerea</name>
    <dbReference type="NCBI Taxonomy" id="999810"/>
    <lineage>
        <taxon>Eukaryota</taxon>
        <taxon>Fungi</taxon>
        <taxon>Dikarya</taxon>
        <taxon>Ascomycota</taxon>
        <taxon>Pezizomycotina</taxon>
        <taxon>Leotiomycetes</taxon>
        <taxon>Helotiales</taxon>
        <taxon>Sclerotiniaceae</taxon>
        <taxon>Botrytis</taxon>
    </lineage>
</organism>
<protein>
    <submittedName>
        <fullName evidence="2">Uncharacterized protein</fullName>
    </submittedName>
</protein>
<feature type="region of interest" description="Disordered" evidence="1">
    <location>
        <begin position="69"/>
        <end position="90"/>
    </location>
</feature>
<dbReference type="EMBL" id="FQ790351">
    <property type="protein sequence ID" value="CCD54346.1"/>
    <property type="molecule type" value="Genomic_DNA"/>
</dbReference>